<feature type="compositionally biased region" description="Basic and acidic residues" evidence="10">
    <location>
        <begin position="723"/>
        <end position="738"/>
    </location>
</feature>
<evidence type="ECO:0000256" key="11">
    <source>
        <dbReference type="SAM" id="Phobius"/>
    </source>
</evidence>
<keyword evidence="15" id="KW-1185">Reference proteome</keyword>
<feature type="transmembrane region" description="Helical" evidence="11">
    <location>
        <begin position="134"/>
        <end position="154"/>
    </location>
</feature>
<dbReference type="EMBL" id="CP016076">
    <property type="protein sequence ID" value="APU17659.1"/>
    <property type="molecule type" value="Genomic_DNA"/>
</dbReference>
<feature type="compositionally biased region" description="Polar residues" evidence="10">
    <location>
        <begin position="741"/>
        <end position="751"/>
    </location>
</feature>
<evidence type="ECO:0000256" key="3">
    <source>
        <dbReference type="ARBA" id="ARBA00022475"/>
    </source>
</evidence>
<dbReference type="InterPro" id="IPR003439">
    <property type="entry name" value="ABC_transporter-like_ATP-bd"/>
</dbReference>
<dbReference type="GO" id="GO:0016887">
    <property type="term" value="F:ATP hydrolysis activity"/>
    <property type="evidence" value="ECO:0007669"/>
    <property type="project" value="InterPro"/>
</dbReference>
<evidence type="ECO:0000313" key="14">
    <source>
        <dbReference type="EMBL" id="APU17659.1"/>
    </source>
</evidence>
<evidence type="ECO:0000256" key="6">
    <source>
        <dbReference type="ARBA" id="ARBA00022840"/>
    </source>
</evidence>
<feature type="compositionally biased region" description="Low complexity" evidence="10">
    <location>
        <begin position="684"/>
        <end position="693"/>
    </location>
</feature>
<dbReference type="PANTHER" id="PTHR43394">
    <property type="entry name" value="ATP-DEPENDENT PERMEASE MDL1, MITOCHONDRIAL"/>
    <property type="match status" value="1"/>
</dbReference>
<feature type="domain" description="ABC transporter" evidence="12">
    <location>
        <begin position="415"/>
        <end position="673"/>
    </location>
</feature>
<evidence type="ECO:0000256" key="9">
    <source>
        <dbReference type="ARBA" id="ARBA00061644"/>
    </source>
</evidence>
<feature type="region of interest" description="Disordered" evidence="10">
    <location>
        <begin position="684"/>
        <end position="751"/>
    </location>
</feature>
<dbReference type="GO" id="GO:0005524">
    <property type="term" value="F:ATP binding"/>
    <property type="evidence" value="ECO:0007669"/>
    <property type="project" value="UniProtKB-KW"/>
</dbReference>
<evidence type="ECO:0000256" key="7">
    <source>
        <dbReference type="ARBA" id="ARBA00022989"/>
    </source>
</evidence>
<feature type="region of interest" description="Disordered" evidence="10">
    <location>
        <begin position="430"/>
        <end position="449"/>
    </location>
</feature>
<dbReference type="FunFam" id="3.40.50.300:FF:000299">
    <property type="entry name" value="ABC transporter ATP-binding protein/permease"/>
    <property type="match status" value="1"/>
</dbReference>
<dbReference type="PANTHER" id="PTHR43394:SF1">
    <property type="entry name" value="ATP-BINDING CASSETTE SUB-FAMILY B MEMBER 10, MITOCHONDRIAL"/>
    <property type="match status" value="1"/>
</dbReference>
<sequence>MLRRDPVRNVNSAMGTDLPHVGSRVSPEAQPAEPSTDAVRTVFRADDGPVDASGDQNAGSLPRGLDATAAGDTTRRRSAVRSLLRLLPYVRPVRLPLIAAGISALLATLAGLAIPLVVQRIIDGPIAESDRSGLLWMVGLVVLLGCAEAVLIFLRRRLISGPTTGIEATMRHDLYHHLQRLPASFHDQWSSGQLLSRAINDLAQVRRFLAFIAIFLVVNTITIIVGLGVLFYLAPFFGIVLLVAGIPVAVLCARYEAQYSVSSRRSQDQTGDLATTIEESVLGVRVLKAFGRGRHLGRKFAEQARALRTTEMRKVGIMGRLWLVVIALPETGIAVMIALGGLAVADGSLTLGALVAGITTATVLRWPIESMGWLLTETSQTATASDRYWEVRDAVRTVDEPSRPVALPADARGELRFENVSFAYAAEAAGPGRSAPDGHDGAARTRQTAAPTTVLRDVDLVVRPGETLALVGTTGSGKTTLTALPSRLYDVTGGRVTLDGVDVRDLPLELLRTRVATAFEDPVLFSMSVRENVALGAPQASDEDIVAALRVAHALEFVGALPWGLDTRIGEEGLSLSGGQRQRLALARAVVGRPSVLVMDDPLSALDVHTEAEVEAALRQVLRDVTALVVAHRPSTVALADRVALLVDGRIGAVGTHQELLATSAEYRRMLSTLDEEVVAATATDPAPAADVDSLNAGRGACPDETSPADAVESEAASPQEIVRAETHRPTDGRDRVRSGQAPTNEEMQAR</sequence>
<feature type="region of interest" description="Disordered" evidence="10">
    <location>
        <begin position="1"/>
        <end position="72"/>
    </location>
</feature>
<accession>A0AAC9PUG7</accession>
<dbReference type="InterPro" id="IPR027417">
    <property type="entry name" value="P-loop_NTPase"/>
</dbReference>
<comment type="similarity">
    <text evidence="9">Belongs to the ABC transporter superfamily. Lipid exporter (TC 3.A.1.106) family.</text>
</comment>
<dbReference type="InterPro" id="IPR017871">
    <property type="entry name" value="ABC_transporter-like_CS"/>
</dbReference>
<dbReference type="AlphaFoldDB" id="A0AAC9PUG7"/>
<dbReference type="InterPro" id="IPR039421">
    <property type="entry name" value="Type_1_exporter"/>
</dbReference>
<keyword evidence="5" id="KW-0547">Nucleotide-binding</keyword>
<organism evidence="14 15">
    <name type="scientific">Actinoalloteichus fjordicus</name>
    <dbReference type="NCBI Taxonomy" id="1612552"/>
    <lineage>
        <taxon>Bacteria</taxon>
        <taxon>Bacillati</taxon>
        <taxon>Actinomycetota</taxon>
        <taxon>Actinomycetes</taxon>
        <taxon>Pseudonocardiales</taxon>
        <taxon>Pseudonocardiaceae</taxon>
        <taxon>Actinoalloteichus</taxon>
    </lineage>
</organism>
<feature type="transmembrane region" description="Helical" evidence="11">
    <location>
        <begin position="236"/>
        <end position="255"/>
    </location>
</feature>
<name>A0AAC9PUG7_9PSEU</name>
<dbReference type="PROSITE" id="PS50893">
    <property type="entry name" value="ABC_TRANSPORTER_2"/>
    <property type="match status" value="1"/>
</dbReference>
<evidence type="ECO:0000256" key="1">
    <source>
        <dbReference type="ARBA" id="ARBA00004651"/>
    </source>
</evidence>
<evidence type="ECO:0000259" key="13">
    <source>
        <dbReference type="PROSITE" id="PS50929"/>
    </source>
</evidence>
<dbReference type="Pfam" id="PF00664">
    <property type="entry name" value="ABC_membrane"/>
    <property type="match status" value="1"/>
</dbReference>
<evidence type="ECO:0000313" key="15">
    <source>
        <dbReference type="Proteomes" id="UP000185511"/>
    </source>
</evidence>
<dbReference type="KEGG" id="acad:UA74_28290"/>
<dbReference type="Gene3D" id="1.20.1560.10">
    <property type="entry name" value="ABC transporter type 1, transmembrane domain"/>
    <property type="match status" value="1"/>
</dbReference>
<dbReference type="InterPro" id="IPR003593">
    <property type="entry name" value="AAA+_ATPase"/>
</dbReference>
<keyword evidence="8 11" id="KW-0472">Membrane</keyword>
<dbReference type="Gene3D" id="3.40.50.300">
    <property type="entry name" value="P-loop containing nucleotide triphosphate hydrolases"/>
    <property type="match status" value="1"/>
</dbReference>
<dbReference type="SUPFAM" id="SSF90123">
    <property type="entry name" value="ABC transporter transmembrane region"/>
    <property type="match status" value="1"/>
</dbReference>
<evidence type="ECO:0000256" key="2">
    <source>
        <dbReference type="ARBA" id="ARBA00022448"/>
    </source>
</evidence>
<dbReference type="PROSITE" id="PS00211">
    <property type="entry name" value="ABC_TRANSPORTER_1"/>
    <property type="match status" value="1"/>
</dbReference>
<feature type="transmembrane region" description="Helical" evidence="11">
    <location>
        <begin position="321"/>
        <end position="343"/>
    </location>
</feature>
<dbReference type="SUPFAM" id="SSF52540">
    <property type="entry name" value="P-loop containing nucleoside triphosphate hydrolases"/>
    <property type="match status" value="1"/>
</dbReference>
<dbReference type="PROSITE" id="PS50929">
    <property type="entry name" value="ABC_TM1F"/>
    <property type="match status" value="1"/>
</dbReference>
<dbReference type="Pfam" id="PF00005">
    <property type="entry name" value="ABC_tran"/>
    <property type="match status" value="1"/>
</dbReference>
<dbReference type="InterPro" id="IPR011527">
    <property type="entry name" value="ABC1_TM_dom"/>
</dbReference>
<keyword evidence="7 11" id="KW-1133">Transmembrane helix</keyword>
<protein>
    <submittedName>
        <fullName evidence="14">ABC-type multidrug transport system, ATPase and permease component</fullName>
    </submittedName>
</protein>
<keyword evidence="2" id="KW-0813">Transport</keyword>
<gene>
    <name evidence="14" type="ORF">UA74_28290</name>
</gene>
<evidence type="ECO:0000256" key="4">
    <source>
        <dbReference type="ARBA" id="ARBA00022692"/>
    </source>
</evidence>
<dbReference type="SMART" id="SM00382">
    <property type="entry name" value="AAA"/>
    <property type="match status" value="1"/>
</dbReference>
<feature type="transmembrane region" description="Helical" evidence="11">
    <location>
        <begin position="208"/>
        <end position="230"/>
    </location>
</feature>
<evidence type="ECO:0000256" key="10">
    <source>
        <dbReference type="SAM" id="MobiDB-lite"/>
    </source>
</evidence>
<keyword evidence="6" id="KW-0067">ATP-binding</keyword>
<comment type="subcellular location">
    <subcellularLocation>
        <location evidence="1">Cell membrane</location>
        <topology evidence="1">Multi-pass membrane protein</topology>
    </subcellularLocation>
</comment>
<feature type="transmembrane region" description="Helical" evidence="11">
    <location>
        <begin position="95"/>
        <end position="122"/>
    </location>
</feature>
<dbReference type="InterPro" id="IPR036640">
    <property type="entry name" value="ABC1_TM_sf"/>
</dbReference>
<evidence type="ECO:0000256" key="5">
    <source>
        <dbReference type="ARBA" id="ARBA00022741"/>
    </source>
</evidence>
<dbReference type="GO" id="GO:0005886">
    <property type="term" value="C:plasma membrane"/>
    <property type="evidence" value="ECO:0007669"/>
    <property type="project" value="UniProtKB-SubCell"/>
</dbReference>
<dbReference type="GO" id="GO:0015421">
    <property type="term" value="F:ABC-type oligopeptide transporter activity"/>
    <property type="evidence" value="ECO:0007669"/>
    <property type="project" value="TreeGrafter"/>
</dbReference>
<reference evidence="15" key="1">
    <citation type="submission" date="2016-06" db="EMBL/GenBank/DDBJ databases">
        <title>Complete genome sequence of Actinoalloteichus fjordicus DSM 46855 (=ADI127-17), type strain of the new species Actinoalloteichus fjordicus.</title>
        <authorList>
            <person name="Ruckert C."/>
            <person name="Nouioui I."/>
            <person name="Willmese J."/>
            <person name="van Wezel G."/>
            <person name="Klenk H.-P."/>
            <person name="Kalinowski J."/>
            <person name="Zotchev S.B."/>
        </authorList>
    </citation>
    <scope>NUCLEOTIDE SEQUENCE [LARGE SCALE GENOMIC DNA]</scope>
    <source>
        <strain evidence="15">ADI127-7</strain>
    </source>
</reference>
<keyword evidence="4 11" id="KW-0812">Transmembrane</keyword>
<keyword evidence="3" id="KW-1003">Cell membrane</keyword>
<proteinExistence type="inferred from homology"/>
<feature type="domain" description="ABC transmembrane type-1" evidence="13">
    <location>
        <begin position="98"/>
        <end position="380"/>
    </location>
</feature>
<evidence type="ECO:0000256" key="8">
    <source>
        <dbReference type="ARBA" id="ARBA00023136"/>
    </source>
</evidence>
<evidence type="ECO:0000259" key="12">
    <source>
        <dbReference type="PROSITE" id="PS50893"/>
    </source>
</evidence>
<dbReference type="CDD" id="cd18543">
    <property type="entry name" value="ABC_6TM_Rv0194_D1_like"/>
    <property type="match status" value="1"/>
</dbReference>
<dbReference type="Proteomes" id="UP000185511">
    <property type="component" value="Chromosome"/>
</dbReference>